<keyword evidence="1" id="KW-0472">Membrane</keyword>
<dbReference type="Proteomes" id="UP000214610">
    <property type="component" value="Unassembled WGS sequence"/>
</dbReference>
<feature type="transmembrane region" description="Helical" evidence="1">
    <location>
        <begin position="374"/>
        <end position="396"/>
    </location>
</feature>
<feature type="transmembrane region" description="Helical" evidence="1">
    <location>
        <begin position="6"/>
        <end position="28"/>
    </location>
</feature>
<dbReference type="EMBL" id="NHMP01000002">
    <property type="protein sequence ID" value="OXE50287.1"/>
    <property type="molecule type" value="Genomic_DNA"/>
</dbReference>
<feature type="transmembrane region" description="Helical" evidence="1">
    <location>
        <begin position="235"/>
        <end position="266"/>
    </location>
</feature>
<feature type="transmembrane region" description="Helical" evidence="1">
    <location>
        <begin position="278"/>
        <end position="301"/>
    </location>
</feature>
<dbReference type="RefSeq" id="WP_066593761.1">
    <property type="nucleotide sequence ID" value="NZ_CAJTBZ010000005.1"/>
</dbReference>
<feature type="transmembrane region" description="Helical" evidence="1">
    <location>
        <begin position="313"/>
        <end position="332"/>
    </location>
</feature>
<protein>
    <submittedName>
        <fullName evidence="2">Citrate transporter</fullName>
    </submittedName>
</protein>
<gene>
    <name evidence="2" type="ORF">ADH67_04670</name>
</gene>
<proteinExistence type="predicted"/>
<feature type="transmembrane region" description="Helical" evidence="1">
    <location>
        <begin position="69"/>
        <end position="88"/>
    </location>
</feature>
<evidence type="ECO:0000313" key="2">
    <source>
        <dbReference type="EMBL" id="OXE50287.1"/>
    </source>
</evidence>
<evidence type="ECO:0000256" key="1">
    <source>
        <dbReference type="SAM" id="Phobius"/>
    </source>
</evidence>
<feature type="transmembrane region" description="Helical" evidence="1">
    <location>
        <begin position="167"/>
        <end position="193"/>
    </location>
</feature>
<feature type="transmembrane region" description="Helical" evidence="1">
    <location>
        <begin position="408"/>
        <end position="426"/>
    </location>
</feature>
<name>A0A227KPV1_9BURK</name>
<accession>A0A227KPV1</accession>
<dbReference type="GeneID" id="78361867"/>
<keyword evidence="1" id="KW-1133">Transmembrane helix</keyword>
<reference evidence="3" key="1">
    <citation type="submission" date="2017-05" db="EMBL/GenBank/DDBJ databases">
        <title>Improved OligoMM genomes.</title>
        <authorList>
            <person name="Garzetti D."/>
        </authorList>
    </citation>
    <scope>NUCLEOTIDE SEQUENCE [LARGE SCALE GENOMIC DNA]</scope>
    <source>
        <strain evidence="3">YL45</strain>
    </source>
</reference>
<feature type="transmembrane region" description="Helical" evidence="1">
    <location>
        <begin position="35"/>
        <end position="57"/>
    </location>
</feature>
<comment type="caution">
    <text evidence="2">The sequence shown here is derived from an EMBL/GenBank/DDBJ whole genome shotgun (WGS) entry which is preliminary data.</text>
</comment>
<keyword evidence="3" id="KW-1185">Reference proteome</keyword>
<organism evidence="2 3">
    <name type="scientific">Turicimonas muris</name>
    <dbReference type="NCBI Taxonomy" id="1796652"/>
    <lineage>
        <taxon>Bacteria</taxon>
        <taxon>Pseudomonadati</taxon>
        <taxon>Pseudomonadota</taxon>
        <taxon>Betaproteobacteria</taxon>
        <taxon>Burkholderiales</taxon>
        <taxon>Sutterellaceae</taxon>
        <taxon>Turicimonas</taxon>
    </lineage>
</organism>
<evidence type="ECO:0000313" key="3">
    <source>
        <dbReference type="Proteomes" id="UP000214610"/>
    </source>
</evidence>
<dbReference type="AlphaFoldDB" id="A0A227KPV1"/>
<feature type="transmembrane region" description="Helical" evidence="1">
    <location>
        <begin position="344"/>
        <end position="368"/>
    </location>
</feature>
<keyword evidence="1" id="KW-0812">Transmembrane</keyword>
<sequence length="427" mass="43939">MTTQIVIAQCIMVLTLIVMITGLTPIYITAITGAAISAIVAGFPLAGSAPVTVAKMINSGLNPVIADMTGILLFIGIMQATGFLDVIVRDIVRVGNKIGGGPGVCTAGGIAAGCIGALTGFTQPVITAVITGPAAVRLGVDPNKVAGIQGHAGHIGNLAGFTHPTQVAILATAGIGYGLFNVLGLIAALSIFFMSCLRVIRDMHKRGVTISEEDRLAVMAEINNKEYKTTSFRAFLPFIVLVVGFVLGLPIFLVGLVSALVVMVLAHKDMKSSEQTMMQGVGLIATPLVATIGFLFMSTVIKQIGLADTISTFAAPMLSFSPILIMFCVSFVTGFMTQSYGASVAVVIPFLQVVLASGADPFAAAFAAASGASLIQYFLTGGPVAALATVIPVVPGSALKPANLFQRPSILFGCFVALCISMALSIL</sequence>